<keyword evidence="3 6" id="KW-0812">Transmembrane</keyword>
<reference evidence="7" key="1">
    <citation type="journal article" date="2014" name="Int. J. Syst. Evol. Microbiol.">
        <title>Complete genome of a new Firmicutes species belonging to the dominant human colonic microbiota ('Ruminococcus bicirculans') reveals two chromosomes and a selective capacity to utilize plant glucans.</title>
        <authorList>
            <consortium name="NISC Comparative Sequencing Program"/>
            <person name="Wegmann U."/>
            <person name="Louis P."/>
            <person name="Goesmann A."/>
            <person name="Henrissat B."/>
            <person name="Duncan S.H."/>
            <person name="Flint H.J."/>
        </authorList>
    </citation>
    <scope>NUCLEOTIDE SEQUENCE</scope>
    <source>
        <strain evidence="7">NBRC 110608</strain>
    </source>
</reference>
<evidence type="ECO:0000256" key="1">
    <source>
        <dbReference type="ARBA" id="ARBA00004651"/>
    </source>
</evidence>
<evidence type="ECO:0000256" key="2">
    <source>
        <dbReference type="ARBA" id="ARBA00022475"/>
    </source>
</evidence>
<feature type="transmembrane region" description="Helical" evidence="6">
    <location>
        <begin position="177"/>
        <end position="199"/>
    </location>
</feature>
<dbReference type="RefSeq" id="WP_289231442.1">
    <property type="nucleotide sequence ID" value="NZ_AP027735.1"/>
</dbReference>
<protein>
    <submittedName>
        <fullName evidence="7">Ribose ABC transporter permease</fullName>
    </submittedName>
</protein>
<organism evidence="7">
    <name type="scientific">Barrientosiimonas endolithica</name>
    <dbReference type="NCBI Taxonomy" id="1535208"/>
    <lineage>
        <taxon>Bacteria</taxon>
        <taxon>Bacillati</taxon>
        <taxon>Actinomycetota</taxon>
        <taxon>Actinomycetes</taxon>
        <taxon>Micrococcales</taxon>
        <taxon>Dermacoccaceae</taxon>
        <taxon>Barrientosiimonas</taxon>
    </lineage>
</organism>
<dbReference type="PANTHER" id="PTHR32196">
    <property type="entry name" value="ABC TRANSPORTER PERMEASE PROTEIN YPHD-RELATED-RELATED"/>
    <property type="match status" value="1"/>
</dbReference>
<dbReference type="Pfam" id="PF02653">
    <property type="entry name" value="BPD_transp_2"/>
    <property type="match status" value="1"/>
</dbReference>
<dbReference type="EMBL" id="AP027735">
    <property type="protein sequence ID" value="BDZ59433.1"/>
    <property type="molecule type" value="Genomic_DNA"/>
</dbReference>
<sequence>MSQTATPVAQGDPPTGSPTRDRLLGYLSGSGGAAAGFVALFVIMSLTVPYFFTGRNLINIVDQVAVLGILALGATYVIITGGIDLSVGAVLALSGMVMGWLSHEMGMPLPFAMLVAVGVGALCGLLNGLGVTRMKLPPFIATLAMMSIARGLANLVTNGEQIVGYPEWFYDLSSRRYLGFLSVTTLLLVLLFVAGAYFLSHRTGGREVYAVGGGKEVARLAGINVRKVTTWVYVLAGALAAVGAIVLSSRLDSSQPSAGNGYELDVIAAVVIGGASLTGGTGKVSGTIFGVLIIGCLRNGLNLLGVSPFVQQVVIGLVIAVAVGADVLRRRADA</sequence>
<feature type="transmembrane region" description="Helical" evidence="6">
    <location>
        <begin position="32"/>
        <end position="52"/>
    </location>
</feature>
<feature type="transmembrane region" description="Helical" evidence="6">
    <location>
        <begin position="109"/>
        <end position="129"/>
    </location>
</feature>
<accession>A0ABN6YV64</accession>
<name>A0ABN6YV64_9MICO</name>
<feature type="transmembrane region" description="Helical" evidence="6">
    <location>
        <begin position="309"/>
        <end position="328"/>
    </location>
</feature>
<gene>
    <name evidence="7" type="primary">rbsC-2</name>
    <name evidence="7" type="ORF">GCM10025872_30900</name>
</gene>
<feature type="transmembrane region" description="Helical" evidence="6">
    <location>
        <begin position="228"/>
        <end position="247"/>
    </location>
</feature>
<evidence type="ECO:0000256" key="4">
    <source>
        <dbReference type="ARBA" id="ARBA00022989"/>
    </source>
</evidence>
<evidence type="ECO:0000313" key="7">
    <source>
        <dbReference type="EMBL" id="BDZ59433.1"/>
    </source>
</evidence>
<evidence type="ECO:0000256" key="3">
    <source>
        <dbReference type="ARBA" id="ARBA00022692"/>
    </source>
</evidence>
<evidence type="ECO:0000256" key="5">
    <source>
        <dbReference type="ARBA" id="ARBA00023136"/>
    </source>
</evidence>
<proteinExistence type="predicted"/>
<keyword evidence="4 6" id="KW-1133">Transmembrane helix</keyword>
<dbReference type="CDD" id="cd06579">
    <property type="entry name" value="TM_PBP1_transp_AraH_like"/>
    <property type="match status" value="1"/>
</dbReference>
<dbReference type="InterPro" id="IPR001851">
    <property type="entry name" value="ABC_transp_permease"/>
</dbReference>
<feature type="transmembrane region" description="Helical" evidence="6">
    <location>
        <begin position="64"/>
        <end position="97"/>
    </location>
</feature>
<feature type="transmembrane region" description="Helical" evidence="6">
    <location>
        <begin position="136"/>
        <end position="157"/>
    </location>
</feature>
<keyword evidence="5 6" id="KW-0472">Membrane</keyword>
<keyword evidence="2" id="KW-1003">Cell membrane</keyword>
<reference evidence="7" key="2">
    <citation type="submission" date="2023-02" db="EMBL/GenBank/DDBJ databases">
        <authorList>
            <person name="Sun Q."/>
            <person name="Mori K."/>
        </authorList>
    </citation>
    <scope>NUCLEOTIDE SEQUENCE</scope>
    <source>
        <strain evidence="7">NBRC 110608</strain>
    </source>
</reference>
<comment type="subcellular location">
    <subcellularLocation>
        <location evidence="1">Cell membrane</location>
        <topology evidence="1">Multi-pass membrane protein</topology>
    </subcellularLocation>
</comment>
<evidence type="ECO:0000256" key="6">
    <source>
        <dbReference type="SAM" id="Phobius"/>
    </source>
</evidence>